<sequence length="80" mass="8115">MPAQATKSRSGLAALIWLANGVNSVALAGARTLLTVAPAPPMTAFTAASLASPNAPSWAKTTTFLPVGSPMNDFAVTTSW</sequence>
<proteinExistence type="predicted"/>
<accession>A0A562I6Q8</accession>
<dbReference type="EMBL" id="VLKE01000001">
    <property type="protein sequence ID" value="TWH66710.1"/>
    <property type="molecule type" value="Genomic_DNA"/>
</dbReference>
<evidence type="ECO:0000313" key="1">
    <source>
        <dbReference type="EMBL" id="TWH66710.1"/>
    </source>
</evidence>
<organism evidence="1 2">
    <name type="scientific">Micromonospora olivasterospora</name>
    <dbReference type="NCBI Taxonomy" id="1880"/>
    <lineage>
        <taxon>Bacteria</taxon>
        <taxon>Bacillati</taxon>
        <taxon>Actinomycetota</taxon>
        <taxon>Actinomycetes</taxon>
        <taxon>Micromonosporales</taxon>
        <taxon>Micromonosporaceae</taxon>
        <taxon>Micromonospora</taxon>
    </lineage>
</organism>
<dbReference type="Proteomes" id="UP000319825">
    <property type="component" value="Unassembled WGS sequence"/>
</dbReference>
<name>A0A562I6Q8_MICOL</name>
<protein>
    <submittedName>
        <fullName evidence="1">Uncharacterized protein</fullName>
    </submittedName>
</protein>
<keyword evidence="2" id="KW-1185">Reference proteome</keyword>
<evidence type="ECO:0000313" key="2">
    <source>
        <dbReference type="Proteomes" id="UP000319825"/>
    </source>
</evidence>
<reference evidence="1 2" key="1">
    <citation type="submission" date="2019-07" db="EMBL/GenBank/DDBJ databases">
        <title>R&amp;d 2014.</title>
        <authorList>
            <person name="Klenk H.-P."/>
        </authorList>
    </citation>
    <scope>NUCLEOTIDE SEQUENCE [LARGE SCALE GENOMIC DNA]</scope>
    <source>
        <strain evidence="1 2">DSM 43868</strain>
    </source>
</reference>
<dbReference type="AlphaFoldDB" id="A0A562I6Q8"/>
<comment type="caution">
    <text evidence="1">The sequence shown here is derived from an EMBL/GenBank/DDBJ whole genome shotgun (WGS) entry which is preliminary data.</text>
</comment>
<gene>
    <name evidence="1" type="ORF">JD77_01668</name>
</gene>